<dbReference type="Proteomes" id="UP000324897">
    <property type="component" value="Chromosome 6"/>
</dbReference>
<dbReference type="Gramene" id="TVU51707">
    <property type="protein sequence ID" value="TVU51707"/>
    <property type="gene ID" value="EJB05_03149"/>
</dbReference>
<dbReference type="EMBL" id="RWGY01000002">
    <property type="protein sequence ID" value="TVU51707.1"/>
    <property type="molecule type" value="Genomic_DNA"/>
</dbReference>
<protein>
    <submittedName>
        <fullName evidence="2">Uncharacterized protein</fullName>
    </submittedName>
</protein>
<feature type="compositionally biased region" description="Low complexity" evidence="1">
    <location>
        <begin position="45"/>
        <end position="57"/>
    </location>
</feature>
<feature type="non-terminal residue" evidence="2">
    <location>
        <position position="1"/>
    </location>
</feature>
<gene>
    <name evidence="2" type="ORF">EJB05_03149</name>
</gene>
<evidence type="ECO:0000313" key="2">
    <source>
        <dbReference type="EMBL" id="TVU51707.1"/>
    </source>
</evidence>
<comment type="caution">
    <text evidence="2">The sequence shown here is derived from an EMBL/GenBank/DDBJ whole genome shotgun (WGS) entry which is preliminary data.</text>
</comment>
<dbReference type="AlphaFoldDB" id="A0A5J9WUY2"/>
<name>A0A5J9WUY2_9POAL</name>
<sequence>MASLAAFHPTLTPHAHPHRHPARPNPTTGLLRLLPPRRRPRPRAAVRLAVSATASPTSPAPPPSADRSPDSAASSLERCLSAAAGAAPASAPPRAPPLMKGGRKQFGAVTLEKAKLDLSQRRKKIMPECTLVVEIIGCNVRLSEARVAEETVEKPRIVKMKSRIVEMIMMDFRGKPPYDTVTAASKSSERRVTGTNHRMMATV</sequence>
<keyword evidence="3" id="KW-1185">Reference proteome</keyword>
<feature type="region of interest" description="Disordered" evidence="1">
    <location>
        <begin position="1"/>
        <end position="77"/>
    </location>
</feature>
<feature type="compositionally biased region" description="Basic residues" evidence="1">
    <location>
        <begin position="35"/>
        <end position="44"/>
    </location>
</feature>
<evidence type="ECO:0000256" key="1">
    <source>
        <dbReference type="SAM" id="MobiDB-lite"/>
    </source>
</evidence>
<feature type="compositionally biased region" description="Low complexity" evidence="1">
    <location>
        <begin position="25"/>
        <end position="34"/>
    </location>
</feature>
<accession>A0A5J9WUY2</accession>
<feature type="region of interest" description="Disordered" evidence="1">
    <location>
        <begin position="83"/>
        <end position="102"/>
    </location>
</feature>
<proteinExistence type="predicted"/>
<feature type="compositionally biased region" description="Low complexity" evidence="1">
    <location>
        <begin position="1"/>
        <end position="14"/>
    </location>
</feature>
<evidence type="ECO:0000313" key="3">
    <source>
        <dbReference type="Proteomes" id="UP000324897"/>
    </source>
</evidence>
<organism evidence="2 3">
    <name type="scientific">Eragrostis curvula</name>
    <name type="common">weeping love grass</name>
    <dbReference type="NCBI Taxonomy" id="38414"/>
    <lineage>
        <taxon>Eukaryota</taxon>
        <taxon>Viridiplantae</taxon>
        <taxon>Streptophyta</taxon>
        <taxon>Embryophyta</taxon>
        <taxon>Tracheophyta</taxon>
        <taxon>Spermatophyta</taxon>
        <taxon>Magnoliopsida</taxon>
        <taxon>Liliopsida</taxon>
        <taxon>Poales</taxon>
        <taxon>Poaceae</taxon>
        <taxon>PACMAD clade</taxon>
        <taxon>Chloridoideae</taxon>
        <taxon>Eragrostideae</taxon>
        <taxon>Eragrostidinae</taxon>
        <taxon>Eragrostis</taxon>
    </lineage>
</organism>
<reference evidence="2 3" key="1">
    <citation type="journal article" date="2019" name="Sci. Rep.">
        <title>A high-quality genome of Eragrostis curvula grass provides insights into Poaceae evolution and supports new strategies to enhance forage quality.</title>
        <authorList>
            <person name="Carballo J."/>
            <person name="Santos B.A.C.M."/>
            <person name="Zappacosta D."/>
            <person name="Garbus I."/>
            <person name="Selva J.P."/>
            <person name="Gallo C.A."/>
            <person name="Diaz A."/>
            <person name="Albertini E."/>
            <person name="Caccamo M."/>
            <person name="Echenique V."/>
        </authorList>
    </citation>
    <scope>NUCLEOTIDE SEQUENCE [LARGE SCALE GENOMIC DNA]</scope>
    <source>
        <strain evidence="3">cv. Victoria</strain>
        <tissue evidence="2">Leaf</tissue>
    </source>
</reference>